<dbReference type="InterPro" id="IPR041147">
    <property type="entry name" value="GH38_C"/>
</dbReference>
<dbReference type="GO" id="GO:0030246">
    <property type="term" value="F:carbohydrate binding"/>
    <property type="evidence" value="ECO:0007669"/>
    <property type="project" value="InterPro"/>
</dbReference>
<dbReference type="PANTHER" id="PTHR46017:SF1">
    <property type="entry name" value="ALPHA-MANNOSIDASE 2C1"/>
    <property type="match status" value="1"/>
</dbReference>
<evidence type="ECO:0000259" key="1">
    <source>
        <dbReference type="Pfam" id="PF07748"/>
    </source>
</evidence>
<dbReference type="GO" id="GO:0006013">
    <property type="term" value="P:mannose metabolic process"/>
    <property type="evidence" value="ECO:0007669"/>
    <property type="project" value="InterPro"/>
</dbReference>
<dbReference type="SUPFAM" id="SSF74650">
    <property type="entry name" value="Galactose mutarotase-like"/>
    <property type="match status" value="1"/>
</dbReference>
<dbReference type="Proteomes" id="UP000265715">
    <property type="component" value="Unassembled WGS sequence"/>
</dbReference>
<dbReference type="PANTHER" id="PTHR46017">
    <property type="entry name" value="ALPHA-MANNOSIDASE 2C1"/>
    <property type="match status" value="1"/>
</dbReference>
<dbReference type="AlphaFoldDB" id="A0A399DZ47"/>
<feature type="domain" description="Glycosyl hydrolase family 38 C-terminal" evidence="1">
    <location>
        <begin position="127"/>
        <end position="328"/>
    </location>
</feature>
<dbReference type="Pfam" id="PF07748">
    <property type="entry name" value="Glyco_hydro_38C"/>
    <property type="match status" value="1"/>
</dbReference>
<comment type="caution">
    <text evidence="3">The sequence shown here is derived from an EMBL/GenBank/DDBJ whole genome shotgun (WGS) entry which is preliminary data.</text>
</comment>
<dbReference type="InterPro" id="IPR011013">
    <property type="entry name" value="Gal_mutarotase_sf_dom"/>
</dbReference>
<organism evidence="3 4">
    <name type="scientific">Calidithermus terrae</name>
    <dbReference type="NCBI Taxonomy" id="1408545"/>
    <lineage>
        <taxon>Bacteria</taxon>
        <taxon>Thermotogati</taxon>
        <taxon>Deinococcota</taxon>
        <taxon>Deinococci</taxon>
        <taxon>Thermales</taxon>
        <taxon>Thermaceae</taxon>
        <taxon>Calidithermus</taxon>
    </lineage>
</organism>
<evidence type="ECO:0008006" key="5">
    <source>
        <dbReference type="Google" id="ProtNLM"/>
    </source>
</evidence>
<evidence type="ECO:0000259" key="2">
    <source>
        <dbReference type="Pfam" id="PF17677"/>
    </source>
</evidence>
<name>A0A399DZ47_9DEIN</name>
<proteinExistence type="predicted"/>
<dbReference type="Gene3D" id="2.60.40.2220">
    <property type="match status" value="1"/>
</dbReference>
<dbReference type="GO" id="GO:0004559">
    <property type="term" value="F:alpha-mannosidase activity"/>
    <property type="evidence" value="ECO:0007669"/>
    <property type="project" value="InterPro"/>
</dbReference>
<evidence type="ECO:0000313" key="4">
    <source>
        <dbReference type="Proteomes" id="UP000265715"/>
    </source>
</evidence>
<dbReference type="Pfam" id="PF17677">
    <property type="entry name" value="Glyco_hydro38C2"/>
    <property type="match status" value="1"/>
</dbReference>
<sequence>MHSVPEDARESLSQALAVAEGLRRRALERLSAGVAAPHPEAAAKVVVWNLGSSPRLLRLEMARPLEGPFRLLGPEGEEIPYQAAGERILAAGGLEVPPLGYVALGVLEGEPAPQGGEQAVSVLGTVLENAHLRVKVAQDGSLAAFFDKDHQRRVLAGRGNQLWAYTDVPRFWEAWDVDASYEAEGQELEAAQVRVLESGPVRAGIRAEYRLGASRLEQTYWLWAGSRRLEVETVAHWQERRTLLRALFPLAVRSHEAHYETAFGAVARPTHANTSWDAARFEVPALRWADLSEAGYGVSLLNDAKYGHSARGNVLGLSLLRGSIWPDPYADVGEHRFSYALYPHAGDWRAGTVAEAEALNAPLVAVQGSGGGEGPARGRFLRLETPHLRLSALKRAEDGDGYVLRLYEAHGARGEARLDLSPLKAGRVSRVNLLEEGQEALSLEGGVLRLSYRPYEVISLRLRP</sequence>
<feature type="domain" description="Glycosyl hydrolases family 38 C-terminal" evidence="2">
    <location>
        <begin position="388"/>
        <end position="459"/>
    </location>
</feature>
<accession>A0A399DZ47</accession>
<protein>
    <recommendedName>
        <fullName evidence="5">Mannosylglycerate hydrolase</fullName>
    </recommendedName>
</protein>
<dbReference type="Gene3D" id="2.70.98.30">
    <property type="entry name" value="Golgi alpha-mannosidase II, domain 4"/>
    <property type="match status" value="1"/>
</dbReference>
<dbReference type="EMBL" id="QXDL01000310">
    <property type="protein sequence ID" value="RIH76689.1"/>
    <property type="molecule type" value="Genomic_DNA"/>
</dbReference>
<dbReference type="GO" id="GO:0009313">
    <property type="term" value="P:oligosaccharide catabolic process"/>
    <property type="evidence" value="ECO:0007669"/>
    <property type="project" value="TreeGrafter"/>
</dbReference>
<reference evidence="3 4" key="1">
    <citation type="submission" date="2018-08" db="EMBL/GenBank/DDBJ databases">
        <title>Meiothermus terrae DSM 26712 genome sequencing project.</title>
        <authorList>
            <person name="Da Costa M.S."/>
            <person name="Albuquerque L."/>
            <person name="Raposo P."/>
            <person name="Froufe H.J.C."/>
            <person name="Barroso C.S."/>
            <person name="Egas C."/>
        </authorList>
    </citation>
    <scope>NUCLEOTIDE SEQUENCE [LARGE SCALE GENOMIC DNA]</scope>
    <source>
        <strain evidence="3 4">DSM 26712</strain>
    </source>
</reference>
<evidence type="ECO:0000313" key="3">
    <source>
        <dbReference type="EMBL" id="RIH76689.1"/>
    </source>
</evidence>
<dbReference type="InterPro" id="IPR011682">
    <property type="entry name" value="Glyco_hydro_38_C"/>
</dbReference>
<dbReference type="FunFam" id="2.70.98.30:FF:000010">
    <property type="entry name" value="Cytosolic alpha-mannosidase"/>
    <property type="match status" value="1"/>
</dbReference>
<keyword evidence="4" id="KW-1185">Reference proteome</keyword>
<gene>
    <name evidence="3" type="ORF">Mterra_03847</name>
</gene>